<dbReference type="Gene3D" id="1.10.10.60">
    <property type="entry name" value="Homeodomain-like"/>
    <property type="match status" value="2"/>
</dbReference>
<organism evidence="5 6">
    <name type="scientific">Paenibacillus aurantius</name>
    <dbReference type="NCBI Taxonomy" id="2918900"/>
    <lineage>
        <taxon>Bacteria</taxon>
        <taxon>Bacillati</taxon>
        <taxon>Bacillota</taxon>
        <taxon>Bacilli</taxon>
        <taxon>Bacillales</taxon>
        <taxon>Paenibacillaceae</taxon>
        <taxon>Paenibacillus</taxon>
    </lineage>
</organism>
<feature type="domain" description="HTH araC/xylS-type" evidence="4">
    <location>
        <begin position="164"/>
        <end position="262"/>
    </location>
</feature>
<dbReference type="GO" id="GO:0043565">
    <property type="term" value="F:sequence-specific DNA binding"/>
    <property type="evidence" value="ECO:0007669"/>
    <property type="project" value="InterPro"/>
</dbReference>
<dbReference type="Pfam" id="PF12833">
    <property type="entry name" value="HTH_18"/>
    <property type="match status" value="1"/>
</dbReference>
<keyword evidence="1" id="KW-0805">Transcription regulation</keyword>
<evidence type="ECO:0000256" key="2">
    <source>
        <dbReference type="ARBA" id="ARBA00023125"/>
    </source>
</evidence>
<evidence type="ECO:0000313" key="5">
    <source>
        <dbReference type="EMBL" id="WNQ10297.1"/>
    </source>
</evidence>
<evidence type="ECO:0000256" key="1">
    <source>
        <dbReference type="ARBA" id="ARBA00023015"/>
    </source>
</evidence>
<dbReference type="EMBL" id="CP130318">
    <property type="protein sequence ID" value="WNQ10297.1"/>
    <property type="molecule type" value="Genomic_DNA"/>
</dbReference>
<dbReference type="RefSeq" id="WP_315604071.1">
    <property type="nucleotide sequence ID" value="NZ_CP130318.1"/>
</dbReference>
<keyword evidence="2" id="KW-0238">DNA-binding</keyword>
<dbReference type="SMART" id="SM00342">
    <property type="entry name" value="HTH_ARAC"/>
    <property type="match status" value="1"/>
</dbReference>
<evidence type="ECO:0000313" key="6">
    <source>
        <dbReference type="Proteomes" id="UP001305702"/>
    </source>
</evidence>
<proteinExistence type="predicted"/>
<dbReference type="KEGG" id="paun:MJA45_22155"/>
<dbReference type="SUPFAM" id="SSF46689">
    <property type="entry name" value="Homeodomain-like"/>
    <property type="match status" value="2"/>
</dbReference>
<reference evidence="5 6" key="1">
    <citation type="submission" date="2022-02" db="EMBL/GenBank/DDBJ databases">
        <title>Paenibacillus sp. MBLB1776 Whole Genome Shotgun Sequencing.</title>
        <authorList>
            <person name="Hwang C.Y."/>
            <person name="Cho E.-S."/>
            <person name="Seo M.-J."/>
        </authorList>
    </citation>
    <scope>NUCLEOTIDE SEQUENCE [LARGE SCALE GENOMIC DNA]</scope>
    <source>
        <strain evidence="5 6">MBLB1776</strain>
    </source>
</reference>
<keyword evidence="6" id="KW-1185">Reference proteome</keyword>
<dbReference type="GO" id="GO:0003700">
    <property type="term" value="F:DNA-binding transcription factor activity"/>
    <property type="evidence" value="ECO:0007669"/>
    <property type="project" value="InterPro"/>
</dbReference>
<accession>A0AA96LAZ2</accession>
<dbReference type="InterPro" id="IPR050204">
    <property type="entry name" value="AraC_XylS_family_regulators"/>
</dbReference>
<keyword evidence="3" id="KW-0804">Transcription</keyword>
<dbReference type="InterPro" id="IPR009057">
    <property type="entry name" value="Homeodomain-like_sf"/>
</dbReference>
<evidence type="ECO:0000256" key="3">
    <source>
        <dbReference type="ARBA" id="ARBA00023163"/>
    </source>
</evidence>
<dbReference type="PROSITE" id="PS01124">
    <property type="entry name" value="HTH_ARAC_FAMILY_2"/>
    <property type="match status" value="1"/>
</dbReference>
<dbReference type="AlphaFoldDB" id="A0AA96LAZ2"/>
<gene>
    <name evidence="5" type="ORF">MJA45_22155</name>
</gene>
<dbReference type="InterPro" id="IPR018060">
    <property type="entry name" value="HTH_AraC"/>
</dbReference>
<name>A0AA96LAZ2_9BACL</name>
<sequence length="265" mass="30702">MPLRILNHVYWRAKKQFMLESDVYRNWTMFAVEEGRFAYEIGESRGEAGFGDLVVCPPGLDFHRRTLEPLTFHYLEFAWEDPGEDAAGIDPAADWGEAKRPVADLARLTSTYRHWVRTAESWDEADRKWKDHLLNDLWRLLAAEKAEETRNGGRDGIPADPLMEKAEKALSRLANEPFSMRELAESLGLRPVPFTRRFYKHAGMTPSAYVTELRMNRACRLLTETNLPLDSVARQCGYENGFYLSRVFLERVGVRPSVYRKTRRV</sequence>
<dbReference type="Proteomes" id="UP001305702">
    <property type="component" value="Chromosome"/>
</dbReference>
<protein>
    <submittedName>
        <fullName evidence="5">AraC family transcriptional regulator</fullName>
    </submittedName>
</protein>
<dbReference type="PANTHER" id="PTHR46796">
    <property type="entry name" value="HTH-TYPE TRANSCRIPTIONAL ACTIVATOR RHAS-RELATED"/>
    <property type="match status" value="1"/>
</dbReference>
<evidence type="ECO:0000259" key="4">
    <source>
        <dbReference type="PROSITE" id="PS01124"/>
    </source>
</evidence>